<protein>
    <recommendedName>
        <fullName evidence="3">ABM domain-containing protein</fullName>
    </recommendedName>
</protein>
<dbReference type="AlphaFoldDB" id="A0A6I3MIY1"/>
<dbReference type="Proteomes" id="UP000433071">
    <property type="component" value="Unassembled WGS sequence"/>
</dbReference>
<evidence type="ECO:0000313" key="1">
    <source>
        <dbReference type="EMBL" id="MTH70193.1"/>
    </source>
</evidence>
<dbReference type="OrthoDB" id="3697691at2"/>
<sequence length="131" mass="14720">MNEPFIYIASYQVKPGLLDAARRRVREIAELVEEREPQLSAFHFFLDESRQRVFIVQVHPDADSMATHMAVIADHLSAAWDELEVDGAQRIACGTPPDAMLTYDLEFGLELETYPTHLAGFTRGVEAGTRA</sequence>
<evidence type="ECO:0000313" key="2">
    <source>
        <dbReference type="Proteomes" id="UP000433071"/>
    </source>
</evidence>
<proteinExistence type="predicted"/>
<gene>
    <name evidence="1" type="ORF">GJ743_17640</name>
</gene>
<reference evidence="1 2" key="1">
    <citation type="submission" date="2019-11" db="EMBL/GenBank/DDBJ databases">
        <title>Agromyces kandeliae sp. nov., isolated from mangrove soil.</title>
        <authorList>
            <person name="Wang R."/>
        </authorList>
    </citation>
    <scope>NUCLEOTIDE SEQUENCE [LARGE SCALE GENOMIC DNA]</scope>
    <source>
        <strain evidence="1 2">JCM 11433</strain>
    </source>
</reference>
<evidence type="ECO:0008006" key="3">
    <source>
        <dbReference type="Google" id="ProtNLM"/>
    </source>
</evidence>
<dbReference type="RefSeq" id="WP_155053201.1">
    <property type="nucleotide sequence ID" value="NZ_BAAAIB010000010.1"/>
</dbReference>
<dbReference type="EMBL" id="WMLB01000042">
    <property type="protein sequence ID" value="MTH70193.1"/>
    <property type="molecule type" value="Genomic_DNA"/>
</dbReference>
<comment type="caution">
    <text evidence="1">The sequence shown here is derived from an EMBL/GenBank/DDBJ whole genome shotgun (WGS) entry which is preliminary data.</text>
</comment>
<dbReference type="SUPFAM" id="SSF54909">
    <property type="entry name" value="Dimeric alpha+beta barrel"/>
    <property type="match status" value="1"/>
</dbReference>
<dbReference type="Gene3D" id="3.30.70.100">
    <property type="match status" value="1"/>
</dbReference>
<name>A0A6I3MIY1_9MICO</name>
<keyword evidence="2" id="KW-1185">Reference proteome</keyword>
<accession>A0A6I3MIY1</accession>
<organism evidence="1 2">
    <name type="scientific">Agromyces bracchium</name>
    <dbReference type="NCBI Taxonomy" id="88376"/>
    <lineage>
        <taxon>Bacteria</taxon>
        <taxon>Bacillati</taxon>
        <taxon>Actinomycetota</taxon>
        <taxon>Actinomycetes</taxon>
        <taxon>Micrococcales</taxon>
        <taxon>Microbacteriaceae</taxon>
        <taxon>Agromyces</taxon>
    </lineage>
</organism>
<dbReference type="InterPro" id="IPR011008">
    <property type="entry name" value="Dimeric_a/b-barrel"/>
</dbReference>